<evidence type="ECO:0000313" key="9">
    <source>
        <dbReference type="Proteomes" id="UP001162834"/>
    </source>
</evidence>
<evidence type="ECO:0000256" key="5">
    <source>
        <dbReference type="ARBA" id="ARBA00023136"/>
    </source>
</evidence>
<dbReference type="EMBL" id="CP087164">
    <property type="protein sequence ID" value="UGS38359.1"/>
    <property type="molecule type" value="Genomic_DNA"/>
</dbReference>
<protein>
    <recommendedName>
        <fullName evidence="7">MrpA C-terminal/MbhD domain-containing protein</fullName>
    </recommendedName>
</protein>
<evidence type="ECO:0000256" key="4">
    <source>
        <dbReference type="ARBA" id="ARBA00022989"/>
    </source>
</evidence>
<dbReference type="RefSeq" id="WP_259312381.1">
    <property type="nucleotide sequence ID" value="NZ_CP087164.1"/>
</dbReference>
<keyword evidence="4 6" id="KW-1133">Transmembrane helix</keyword>
<keyword evidence="5 6" id="KW-0472">Membrane</keyword>
<proteinExistence type="predicted"/>
<comment type="subcellular location">
    <subcellularLocation>
        <location evidence="1">Cell membrane</location>
        <topology evidence="1">Multi-pass membrane protein</topology>
    </subcellularLocation>
</comment>
<dbReference type="GO" id="GO:0005886">
    <property type="term" value="C:plasma membrane"/>
    <property type="evidence" value="ECO:0007669"/>
    <property type="project" value="UniProtKB-SubCell"/>
</dbReference>
<keyword evidence="9" id="KW-1185">Reference proteome</keyword>
<feature type="transmembrane region" description="Helical" evidence="6">
    <location>
        <begin position="52"/>
        <end position="72"/>
    </location>
</feature>
<dbReference type="InterPro" id="IPR042106">
    <property type="entry name" value="Nuo/plastoQ_OxRdtase_6_NuoJ"/>
</dbReference>
<keyword evidence="2" id="KW-1003">Cell membrane</keyword>
<organism evidence="8 9">
    <name type="scientific">Capillimicrobium parvum</name>
    <dbReference type="NCBI Taxonomy" id="2884022"/>
    <lineage>
        <taxon>Bacteria</taxon>
        <taxon>Bacillati</taxon>
        <taxon>Actinomycetota</taxon>
        <taxon>Thermoleophilia</taxon>
        <taxon>Solirubrobacterales</taxon>
        <taxon>Capillimicrobiaceae</taxon>
        <taxon>Capillimicrobium</taxon>
    </lineage>
</organism>
<feature type="domain" description="MrpA C-terminal/MbhD" evidence="7">
    <location>
        <begin position="11"/>
        <end position="76"/>
    </location>
</feature>
<evidence type="ECO:0000259" key="7">
    <source>
        <dbReference type="Pfam" id="PF13244"/>
    </source>
</evidence>
<evidence type="ECO:0000256" key="3">
    <source>
        <dbReference type="ARBA" id="ARBA00022692"/>
    </source>
</evidence>
<evidence type="ECO:0000256" key="1">
    <source>
        <dbReference type="ARBA" id="ARBA00004651"/>
    </source>
</evidence>
<evidence type="ECO:0000313" key="8">
    <source>
        <dbReference type="EMBL" id="UGS38359.1"/>
    </source>
</evidence>
<name>A0A9E6Y1I3_9ACTN</name>
<feature type="transmembrane region" description="Helical" evidence="6">
    <location>
        <begin position="6"/>
        <end position="22"/>
    </location>
</feature>
<dbReference type="KEGG" id="sbae:DSM104329_04783"/>
<accession>A0A9E6Y1I3</accession>
<dbReference type="InterPro" id="IPR025383">
    <property type="entry name" value="MrpA_C/MbhD"/>
</dbReference>
<evidence type="ECO:0000256" key="6">
    <source>
        <dbReference type="SAM" id="Phobius"/>
    </source>
</evidence>
<evidence type="ECO:0000256" key="2">
    <source>
        <dbReference type="ARBA" id="ARBA00022475"/>
    </source>
</evidence>
<dbReference type="Proteomes" id="UP001162834">
    <property type="component" value="Chromosome"/>
</dbReference>
<feature type="transmembrane region" description="Helical" evidence="6">
    <location>
        <begin position="29"/>
        <end position="46"/>
    </location>
</feature>
<dbReference type="AlphaFoldDB" id="A0A9E6Y1I3"/>
<sequence length="82" mass="8593">MIALQAVALAVVAVAGTATVLVREPVRQAVVSGIFGLTLAILFFVYQAPDVALSQIVVASVAVPLMVLLTMAKLRREGDDDE</sequence>
<dbReference type="Gene3D" id="1.20.120.1200">
    <property type="entry name" value="NADH-ubiquinone/plastoquinone oxidoreductase chain 6, subunit NuoJ"/>
    <property type="match status" value="1"/>
</dbReference>
<gene>
    <name evidence="8" type="ORF">DSM104329_04783</name>
</gene>
<keyword evidence="3 6" id="KW-0812">Transmembrane</keyword>
<dbReference type="Pfam" id="PF13244">
    <property type="entry name" value="MbhD"/>
    <property type="match status" value="1"/>
</dbReference>
<reference evidence="8" key="1">
    <citation type="journal article" date="2022" name="Int. J. Syst. Evol. Microbiol.">
        <title>Pseudomonas aegrilactucae sp. nov. and Pseudomonas morbosilactucae sp. nov., pathogens causing bacterial rot of lettuce in Japan.</title>
        <authorList>
            <person name="Sawada H."/>
            <person name="Fujikawa T."/>
            <person name="Satou M."/>
        </authorList>
    </citation>
    <scope>NUCLEOTIDE SEQUENCE</scope>
    <source>
        <strain evidence="8">0166_1</strain>
    </source>
</reference>